<name>D2A1P3_TRICA</name>
<evidence type="ECO:0000256" key="7">
    <source>
        <dbReference type="ARBA" id="ARBA00035545"/>
    </source>
</evidence>
<evidence type="ECO:0000313" key="8">
    <source>
        <dbReference type="EMBL" id="EFA01516.1"/>
    </source>
</evidence>
<evidence type="ECO:0000256" key="2">
    <source>
        <dbReference type="ARBA" id="ARBA00005677"/>
    </source>
</evidence>
<dbReference type="PANTHER" id="PTHR13477">
    <property type="entry name" value="MITOCHONDRIAL 39S RIBOSOMAL PROTEIN L49"/>
    <property type="match status" value="1"/>
</dbReference>
<dbReference type="Gene3D" id="3.30.780.10">
    <property type="entry name" value="SUI1-like domain"/>
    <property type="match status" value="1"/>
</dbReference>
<dbReference type="FunFam" id="3.30.780.10:FF:000009">
    <property type="entry name" value="39S ribosomal protein L49, mitochondrial"/>
    <property type="match status" value="1"/>
</dbReference>
<keyword evidence="9" id="KW-1185">Reference proteome</keyword>
<keyword evidence="3 8" id="KW-0689">Ribosomal protein</keyword>
<evidence type="ECO:0000256" key="1">
    <source>
        <dbReference type="ARBA" id="ARBA00004173"/>
    </source>
</evidence>
<dbReference type="GO" id="GO:0005762">
    <property type="term" value="C:mitochondrial large ribosomal subunit"/>
    <property type="evidence" value="ECO:0000318"/>
    <property type="project" value="GO_Central"/>
</dbReference>
<comment type="subcellular location">
    <subcellularLocation>
        <location evidence="1">Mitochondrion</location>
    </subcellularLocation>
</comment>
<dbReference type="GO" id="GO:0003735">
    <property type="term" value="F:structural constituent of ribosome"/>
    <property type="evidence" value="ECO:0000318"/>
    <property type="project" value="GO_Central"/>
</dbReference>
<dbReference type="InParanoid" id="D2A1P3"/>
<evidence type="ECO:0000256" key="6">
    <source>
        <dbReference type="ARBA" id="ARBA00035191"/>
    </source>
</evidence>
<dbReference type="AlphaFoldDB" id="D2A1P3"/>
<accession>D2A1P3</accession>
<dbReference type="OrthoDB" id="19439at2759"/>
<dbReference type="eggNOG" id="KOG4034">
    <property type="taxonomic scope" value="Eukaryota"/>
</dbReference>
<dbReference type="KEGG" id="tca:660352"/>
<protein>
    <recommendedName>
        <fullName evidence="6">Large ribosomal subunit protein mL49</fullName>
    </recommendedName>
    <alternativeName>
        <fullName evidence="7">39S ribosomal protein L49, mitochondrial</fullName>
    </alternativeName>
</protein>
<keyword evidence="4" id="KW-0496">Mitochondrion</keyword>
<reference evidence="8 9" key="2">
    <citation type="journal article" date="2010" name="Nucleic Acids Res.">
        <title>BeetleBase in 2010: revisions to provide comprehensive genomic information for Tribolium castaneum.</title>
        <authorList>
            <person name="Kim H.S."/>
            <person name="Murphy T."/>
            <person name="Xia J."/>
            <person name="Caragea D."/>
            <person name="Park Y."/>
            <person name="Beeman R.W."/>
            <person name="Lorenzen M.D."/>
            <person name="Butcher S."/>
            <person name="Manak J.R."/>
            <person name="Brown S.J."/>
        </authorList>
    </citation>
    <scope>GENOME REANNOTATION</scope>
    <source>
        <strain evidence="8 9">Georgia GA2</strain>
    </source>
</reference>
<dbReference type="PhylomeDB" id="D2A1P3"/>
<evidence type="ECO:0000256" key="5">
    <source>
        <dbReference type="ARBA" id="ARBA00023274"/>
    </source>
</evidence>
<dbReference type="PANTHER" id="PTHR13477:SF0">
    <property type="entry name" value="LARGE RIBOSOMAL SUBUNIT PROTEIN ML49"/>
    <property type="match status" value="1"/>
</dbReference>
<gene>
    <name evidence="8" type="primary">AUGUSTUS-3.0.2_07075</name>
    <name evidence="8" type="ORF">TcasGA2_TC007075</name>
</gene>
<dbReference type="Proteomes" id="UP000007266">
    <property type="component" value="Linkage group 4"/>
</dbReference>
<dbReference type="STRING" id="7070.D2A1P3"/>
<evidence type="ECO:0000256" key="3">
    <source>
        <dbReference type="ARBA" id="ARBA00022980"/>
    </source>
</evidence>
<evidence type="ECO:0000313" key="9">
    <source>
        <dbReference type="Proteomes" id="UP000007266"/>
    </source>
</evidence>
<dbReference type="Pfam" id="PF05046">
    <property type="entry name" value="Img2"/>
    <property type="match status" value="1"/>
</dbReference>
<comment type="similarity">
    <text evidence="2">Belongs to the mitochondrion-specific ribosomal protein mL49 family.</text>
</comment>
<dbReference type="GO" id="GO:0006412">
    <property type="term" value="P:translation"/>
    <property type="evidence" value="ECO:0007669"/>
    <property type="project" value="InterPro"/>
</dbReference>
<organism evidence="8 9">
    <name type="scientific">Tribolium castaneum</name>
    <name type="common">Red flour beetle</name>
    <dbReference type="NCBI Taxonomy" id="7070"/>
    <lineage>
        <taxon>Eukaryota</taxon>
        <taxon>Metazoa</taxon>
        <taxon>Ecdysozoa</taxon>
        <taxon>Arthropoda</taxon>
        <taxon>Hexapoda</taxon>
        <taxon>Insecta</taxon>
        <taxon>Pterygota</taxon>
        <taxon>Neoptera</taxon>
        <taxon>Endopterygota</taxon>
        <taxon>Coleoptera</taxon>
        <taxon>Polyphaga</taxon>
        <taxon>Cucujiformia</taxon>
        <taxon>Tenebrionidae</taxon>
        <taxon>Tenebrionidae incertae sedis</taxon>
        <taxon>Tribolium</taxon>
    </lineage>
</organism>
<dbReference type="FunCoup" id="D2A1P3">
    <property type="interactions" value="1111"/>
</dbReference>
<dbReference type="HOGENOM" id="CLU_085757_2_0_1"/>
<dbReference type="OMA" id="NPPEWKY"/>
<evidence type="ECO:0000256" key="4">
    <source>
        <dbReference type="ARBA" id="ARBA00023128"/>
    </source>
</evidence>
<proteinExistence type="inferred from homology"/>
<keyword evidence="5" id="KW-0687">Ribonucleoprotein</keyword>
<sequence>MASIRTYLQRIITKTCFMHPRVYNSPQIRNSSFHSSKFLVDVEVNTKYETTKNPEEWKYVERLLPVTTVPEPKKLPVYASGWKPQGDDLKDRPYFIARTRNHMMPVYLEIRQRGTARHTIIKKIQGDIWQLEKDLRPFLEDLLKPKNLRLQVNEFAGKICINGDHVNAIKYWLGERNF</sequence>
<dbReference type="InterPro" id="IPR007740">
    <property type="entry name" value="Ribosomal_mL49"/>
</dbReference>
<dbReference type="EMBL" id="KQ971338">
    <property type="protein sequence ID" value="EFA01516.1"/>
    <property type="molecule type" value="Genomic_DNA"/>
</dbReference>
<reference evidence="8 9" key="1">
    <citation type="journal article" date="2008" name="Nature">
        <title>The genome of the model beetle and pest Tribolium castaneum.</title>
        <authorList>
            <consortium name="Tribolium Genome Sequencing Consortium"/>
            <person name="Richards S."/>
            <person name="Gibbs R.A."/>
            <person name="Weinstock G.M."/>
            <person name="Brown S.J."/>
            <person name="Denell R."/>
            <person name="Beeman R.W."/>
            <person name="Gibbs R."/>
            <person name="Beeman R.W."/>
            <person name="Brown S.J."/>
            <person name="Bucher G."/>
            <person name="Friedrich M."/>
            <person name="Grimmelikhuijzen C.J."/>
            <person name="Klingler M."/>
            <person name="Lorenzen M."/>
            <person name="Richards S."/>
            <person name="Roth S."/>
            <person name="Schroder R."/>
            <person name="Tautz D."/>
            <person name="Zdobnov E.M."/>
            <person name="Muzny D."/>
            <person name="Gibbs R.A."/>
            <person name="Weinstock G.M."/>
            <person name="Attaway T."/>
            <person name="Bell S."/>
            <person name="Buhay C.J."/>
            <person name="Chandrabose M.N."/>
            <person name="Chavez D."/>
            <person name="Clerk-Blankenburg K.P."/>
            <person name="Cree A."/>
            <person name="Dao M."/>
            <person name="Davis C."/>
            <person name="Chacko J."/>
            <person name="Dinh H."/>
            <person name="Dugan-Rocha S."/>
            <person name="Fowler G."/>
            <person name="Garner T.T."/>
            <person name="Garnes J."/>
            <person name="Gnirke A."/>
            <person name="Hawes A."/>
            <person name="Hernandez J."/>
            <person name="Hines S."/>
            <person name="Holder M."/>
            <person name="Hume J."/>
            <person name="Jhangiani S.N."/>
            <person name="Joshi V."/>
            <person name="Khan Z.M."/>
            <person name="Jackson L."/>
            <person name="Kovar C."/>
            <person name="Kowis A."/>
            <person name="Lee S."/>
            <person name="Lewis L.R."/>
            <person name="Margolis J."/>
            <person name="Morgan M."/>
            <person name="Nazareth L.V."/>
            <person name="Nguyen N."/>
            <person name="Okwuonu G."/>
            <person name="Parker D."/>
            <person name="Richards S."/>
            <person name="Ruiz S.J."/>
            <person name="Santibanez J."/>
            <person name="Savard J."/>
            <person name="Scherer S.E."/>
            <person name="Schneider B."/>
            <person name="Sodergren E."/>
            <person name="Tautz D."/>
            <person name="Vattahil S."/>
            <person name="Villasana D."/>
            <person name="White C.S."/>
            <person name="Wright R."/>
            <person name="Park Y."/>
            <person name="Beeman R.W."/>
            <person name="Lord J."/>
            <person name="Oppert B."/>
            <person name="Lorenzen M."/>
            <person name="Brown S."/>
            <person name="Wang L."/>
            <person name="Savard J."/>
            <person name="Tautz D."/>
            <person name="Richards S."/>
            <person name="Weinstock G."/>
            <person name="Gibbs R.A."/>
            <person name="Liu Y."/>
            <person name="Worley K."/>
            <person name="Weinstock G."/>
            <person name="Elsik C.G."/>
            <person name="Reese J.T."/>
            <person name="Elhaik E."/>
            <person name="Landan G."/>
            <person name="Graur D."/>
            <person name="Arensburger P."/>
            <person name="Atkinson P."/>
            <person name="Beeman R.W."/>
            <person name="Beidler J."/>
            <person name="Brown S.J."/>
            <person name="Demuth J.P."/>
            <person name="Drury D.W."/>
            <person name="Du Y.Z."/>
            <person name="Fujiwara H."/>
            <person name="Lorenzen M."/>
            <person name="Maselli V."/>
            <person name="Osanai M."/>
            <person name="Park Y."/>
            <person name="Robertson H.M."/>
            <person name="Tu Z."/>
            <person name="Wang J.J."/>
            <person name="Wang S."/>
            <person name="Richards S."/>
            <person name="Song H."/>
            <person name="Zhang L."/>
            <person name="Sodergren E."/>
            <person name="Werner D."/>
            <person name="Stanke M."/>
            <person name="Morgenstern B."/>
            <person name="Solovyev V."/>
            <person name="Kosarev P."/>
            <person name="Brown G."/>
            <person name="Chen H.C."/>
            <person name="Ermolaeva O."/>
            <person name="Hlavina W."/>
            <person name="Kapustin Y."/>
            <person name="Kiryutin B."/>
            <person name="Kitts P."/>
            <person name="Maglott D."/>
            <person name="Pruitt K."/>
            <person name="Sapojnikov V."/>
            <person name="Souvorov A."/>
            <person name="Mackey A.J."/>
            <person name="Waterhouse R.M."/>
            <person name="Wyder S."/>
            <person name="Zdobnov E.M."/>
            <person name="Zdobnov E.M."/>
            <person name="Wyder S."/>
            <person name="Kriventseva E.V."/>
            <person name="Kadowaki T."/>
            <person name="Bork P."/>
            <person name="Aranda M."/>
            <person name="Bao R."/>
            <person name="Beermann A."/>
            <person name="Berns N."/>
            <person name="Bolognesi R."/>
            <person name="Bonneton F."/>
            <person name="Bopp D."/>
            <person name="Brown S.J."/>
            <person name="Bucher G."/>
            <person name="Butts T."/>
            <person name="Chaumot A."/>
            <person name="Denell R.E."/>
            <person name="Ferrier D.E."/>
            <person name="Friedrich M."/>
            <person name="Gordon C.M."/>
            <person name="Jindra M."/>
            <person name="Klingler M."/>
            <person name="Lan Q."/>
            <person name="Lattorff H.M."/>
            <person name="Laudet V."/>
            <person name="von Levetsow C."/>
            <person name="Liu Z."/>
            <person name="Lutz R."/>
            <person name="Lynch J.A."/>
            <person name="da Fonseca R.N."/>
            <person name="Posnien N."/>
            <person name="Reuter R."/>
            <person name="Roth S."/>
            <person name="Savard J."/>
            <person name="Schinko J.B."/>
            <person name="Schmitt C."/>
            <person name="Schoppmeier M."/>
            <person name="Schroder R."/>
            <person name="Shippy T.D."/>
            <person name="Simonnet F."/>
            <person name="Marques-Souza H."/>
            <person name="Tautz D."/>
            <person name="Tomoyasu Y."/>
            <person name="Trauner J."/>
            <person name="Van der Zee M."/>
            <person name="Vervoort M."/>
            <person name="Wittkopp N."/>
            <person name="Wimmer E.A."/>
            <person name="Yang X."/>
            <person name="Jones A.K."/>
            <person name="Sattelle D.B."/>
            <person name="Ebert P.R."/>
            <person name="Nelson D."/>
            <person name="Scott J.G."/>
            <person name="Beeman R.W."/>
            <person name="Muthukrishnan S."/>
            <person name="Kramer K.J."/>
            <person name="Arakane Y."/>
            <person name="Beeman R.W."/>
            <person name="Zhu Q."/>
            <person name="Hogenkamp D."/>
            <person name="Dixit R."/>
            <person name="Oppert B."/>
            <person name="Jiang H."/>
            <person name="Zou Z."/>
            <person name="Marshall J."/>
            <person name="Elpidina E."/>
            <person name="Vinokurov K."/>
            <person name="Oppert C."/>
            <person name="Zou Z."/>
            <person name="Evans J."/>
            <person name="Lu Z."/>
            <person name="Zhao P."/>
            <person name="Sumathipala N."/>
            <person name="Altincicek B."/>
            <person name="Vilcinskas A."/>
            <person name="Williams M."/>
            <person name="Hultmark D."/>
            <person name="Hetru C."/>
            <person name="Jiang H."/>
            <person name="Grimmelikhuijzen C.J."/>
            <person name="Hauser F."/>
            <person name="Cazzamali G."/>
            <person name="Williamson M."/>
            <person name="Park Y."/>
            <person name="Li B."/>
            <person name="Tanaka Y."/>
            <person name="Predel R."/>
            <person name="Neupert S."/>
            <person name="Schachtner J."/>
            <person name="Verleyen P."/>
            <person name="Raible F."/>
            <person name="Bork P."/>
            <person name="Friedrich M."/>
            <person name="Walden K.K."/>
            <person name="Robertson H.M."/>
            <person name="Angeli S."/>
            <person name="Foret S."/>
            <person name="Bucher G."/>
            <person name="Schuetz S."/>
            <person name="Maleszka R."/>
            <person name="Wimmer E.A."/>
            <person name="Beeman R.W."/>
            <person name="Lorenzen M."/>
            <person name="Tomoyasu Y."/>
            <person name="Miller S.C."/>
            <person name="Grossmann D."/>
            <person name="Bucher G."/>
        </authorList>
    </citation>
    <scope>NUCLEOTIDE SEQUENCE [LARGE SCALE GENOMIC DNA]</scope>
    <source>
        <strain evidence="8 9">Georgia GA2</strain>
    </source>
</reference>